<gene>
    <name evidence="1" type="ORF">SAMN05216202_3460</name>
</gene>
<dbReference type="RefSeq" id="WP_084377246.1">
    <property type="nucleotide sequence ID" value="NZ_CAXAPY010000015.1"/>
</dbReference>
<accession>A0A1H2ND20</accession>
<organism evidence="1 2">
    <name type="scientific">Pseudomonas mucidolens</name>
    <dbReference type="NCBI Taxonomy" id="46679"/>
    <lineage>
        <taxon>Bacteria</taxon>
        <taxon>Pseudomonadati</taxon>
        <taxon>Pseudomonadota</taxon>
        <taxon>Gammaproteobacteria</taxon>
        <taxon>Pseudomonadales</taxon>
        <taxon>Pseudomonadaceae</taxon>
        <taxon>Pseudomonas</taxon>
    </lineage>
</organism>
<evidence type="ECO:0000313" key="1">
    <source>
        <dbReference type="EMBL" id="SDV03274.1"/>
    </source>
</evidence>
<dbReference type="EMBL" id="LT629802">
    <property type="protein sequence ID" value="SDV03274.1"/>
    <property type="molecule type" value="Genomic_DNA"/>
</dbReference>
<proteinExistence type="predicted"/>
<protein>
    <submittedName>
        <fullName evidence="1">Uncharacterized protein</fullName>
    </submittedName>
</protein>
<dbReference type="AlphaFoldDB" id="A0A1H2ND20"/>
<name>A0A1H2ND20_9PSED</name>
<sequence length="91" mass="9395">MSMGVSGIGNLLGGMGNILGQGQQAGLQQQGPNNGEMLKKLLEMLMGGDGAQRTAGAGESDMQKLRQMMTGQQGLQAMMPGHDSGRSLNFG</sequence>
<dbReference type="OrthoDB" id="7032628at2"/>
<evidence type="ECO:0000313" key="2">
    <source>
        <dbReference type="Proteomes" id="UP000198600"/>
    </source>
</evidence>
<dbReference type="STRING" id="46679.SAMN05216202_3460"/>
<keyword evidence="2" id="KW-1185">Reference proteome</keyword>
<dbReference type="Proteomes" id="UP000198600">
    <property type="component" value="Chromosome I"/>
</dbReference>
<reference evidence="2" key="1">
    <citation type="submission" date="2016-10" db="EMBL/GenBank/DDBJ databases">
        <authorList>
            <person name="Varghese N."/>
            <person name="Submissions S."/>
        </authorList>
    </citation>
    <scope>NUCLEOTIDE SEQUENCE [LARGE SCALE GENOMIC DNA]</scope>
    <source>
        <strain evidence="2">LMG 2223</strain>
    </source>
</reference>